<comment type="catalytic activity">
    <reaction evidence="20">
        <text>[GlcNAc-(1-&gt;4)-Mur2Ac(oyl-L-Ala-gamma-D-Glu-L-Lys-D-Ala-D-Ala)](n)-di-trans,octa-cis-undecaprenyl diphosphate + beta-D-GlcNAc-(1-&gt;4)-Mur2Ac(oyl-L-Ala-gamma-D-Glu-L-Lys-D-Ala-D-Ala)-di-trans,octa-cis-undecaprenyl diphosphate = [GlcNAc-(1-&gt;4)-Mur2Ac(oyl-L-Ala-gamma-D-Glu-L-Lys-D-Ala-D-Ala)](n+1)-di-trans,octa-cis-undecaprenyl diphosphate + di-trans,octa-cis-undecaprenyl diphosphate + H(+)</text>
        <dbReference type="Rhea" id="RHEA:23708"/>
        <dbReference type="Rhea" id="RHEA-COMP:9602"/>
        <dbReference type="Rhea" id="RHEA-COMP:9603"/>
        <dbReference type="ChEBI" id="CHEBI:15378"/>
        <dbReference type="ChEBI" id="CHEBI:58405"/>
        <dbReference type="ChEBI" id="CHEBI:60033"/>
        <dbReference type="ChEBI" id="CHEBI:78435"/>
        <dbReference type="EC" id="2.4.99.28"/>
    </reaction>
</comment>
<keyword evidence="4" id="KW-0132">Cell division</keyword>
<name>A0AA96GGT6_9BACT</name>
<dbReference type="PANTHER" id="PTHR30474">
    <property type="entry name" value="CELL CYCLE PROTEIN"/>
    <property type="match status" value="1"/>
</dbReference>
<evidence type="ECO:0000256" key="3">
    <source>
        <dbReference type="ARBA" id="ARBA00022475"/>
    </source>
</evidence>
<dbReference type="PROSITE" id="PS00428">
    <property type="entry name" value="FTSW_RODA_SPOVE"/>
    <property type="match status" value="1"/>
</dbReference>
<keyword evidence="8" id="KW-0133">Cell shape</keyword>
<dbReference type="InterPro" id="IPR001182">
    <property type="entry name" value="FtsW/RodA"/>
</dbReference>
<dbReference type="PANTHER" id="PTHR30474:SF2">
    <property type="entry name" value="PEPTIDOGLYCAN GLYCOSYLTRANSFERASE FTSW-RELATED"/>
    <property type="match status" value="1"/>
</dbReference>
<dbReference type="GO" id="GO:0008955">
    <property type="term" value="F:peptidoglycan glycosyltransferase activity"/>
    <property type="evidence" value="ECO:0007669"/>
    <property type="project" value="UniProtKB-EC"/>
</dbReference>
<evidence type="ECO:0000256" key="12">
    <source>
        <dbReference type="ARBA" id="ARBA00023306"/>
    </source>
</evidence>
<evidence type="ECO:0000256" key="7">
    <source>
        <dbReference type="ARBA" id="ARBA00022692"/>
    </source>
</evidence>
<evidence type="ECO:0000256" key="6">
    <source>
        <dbReference type="ARBA" id="ARBA00022679"/>
    </source>
</evidence>
<organism evidence="22 23">
    <name type="scientific">Candidatus Nitrospira neomarina</name>
    <dbReference type="NCBI Taxonomy" id="3020899"/>
    <lineage>
        <taxon>Bacteria</taxon>
        <taxon>Pseudomonadati</taxon>
        <taxon>Nitrospirota</taxon>
        <taxon>Nitrospiria</taxon>
        <taxon>Nitrospirales</taxon>
        <taxon>Nitrospiraceae</taxon>
        <taxon>Nitrospira</taxon>
    </lineage>
</organism>
<keyword evidence="11 21" id="KW-0472">Membrane</keyword>
<evidence type="ECO:0000256" key="14">
    <source>
        <dbReference type="ARBA" id="ARBA00032370"/>
    </source>
</evidence>
<sequence>MGIPAILRRKNSHVESRAWTDLFPGNQGIGSKRIDPLIVGITLALSLGGLVMVFSASGVMAENKFTNATYYLQRQIVWMLLGFGVLVVGSLIDYRQWKQWIPVVVGGCIVGLLLVLAVGPQINGARRWLALGFFSIQPTEMAKLAVVLYLAAFLSNPQRRVTDWQRGFLPPVAMVGIMCGLIVVEPDLGSTVVISLVFVGMMYLAGARVRHLTYLGGPLIVGVGALIWMSPERWERMTTFMNPFADRQGAGYQLVQSILALENGGLFGVGLGQGKQKLMFLPEGHTDFVLALVGEELGLIGTCGLLALFAILVCKGFRVAALAPDLFGRYLALGITMLLGIQALINAGVVSGLLPTKGLTLPLVSYGGSSLLVTMLALGILLSVARQGRAGP</sequence>
<keyword evidence="9" id="KW-0573">Peptidoglycan synthesis</keyword>
<dbReference type="RefSeq" id="WP_312743911.1">
    <property type="nucleotide sequence ID" value="NZ_CP116968.1"/>
</dbReference>
<evidence type="ECO:0000313" key="23">
    <source>
        <dbReference type="Proteomes" id="UP001302494"/>
    </source>
</evidence>
<dbReference type="EMBL" id="CP116968">
    <property type="protein sequence ID" value="WNM61566.1"/>
    <property type="molecule type" value="Genomic_DNA"/>
</dbReference>
<feature type="transmembrane region" description="Helical" evidence="21">
    <location>
        <begin position="128"/>
        <end position="155"/>
    </location>
</feature>
<comment type="subcellular location">
    <subcellularLocation>
        <location evidence="1">Cell membrane</location>
        <topology evidence="1">Multi-pass membrane protein</topology>
    </subcellularLocation>
</comment>
<comment type="pathway">
    <text evidence="2">Cell wall biogenesis; peptidoglycan biosynthesis.</text>
</comment>
<dbReference type="GO" id="GO:0051301">
    <property type="term" value="P:cell division"/>
    <property type="evidence" value="ECO:0007669"/>
    <property type="project" value="UniProtKB-KW"/>
</dbReference>
<evidence type="ECO:0000313" key="22">
    <source>
        <dbReference type="EMBL" id="WNM61566.1"/>
    </source>
</evidence>
<feature type="transmembrane region" description="Helical" evidence="21">
    <location>
        <begin position="288"/>
        <end position="314"/>
    </location>
</feature>
<evidence type="ECO:0000256" key="18">
    <source>
        <dbReference type="ARBA" id="ARBA00041418"/>
    </source>
</evidence>
<dbReference type="GO" id="GO:0015648">
    <property type="term" value="F:lipid-linked peptidoglycan transporter activity"/>
    <property type="evidence" value="ECO:0007669"/>
    <property type="project" value="TreeGrafter"/>
</dbReference>
<keyword evidence="5" id="KW-0328">Glycosyltransferase</keyword>
<evidence type="ECO:0000256" key="17">
    <source>
        <dbReference type="ARBA" id="ARBA00041185"/>
    </source>
</evidence>
<dbReference type="GO" id="GO:0032153">
    <property type="term" value="C:cell division site"/>
    <property type="evidence" value="ECO:0007669"/>
    <property type="project" value="TreeGrafter"/>
</dbReference>
<keyword evidence="7 21" id="KW-0812">Transmembrane</keyword>
<feature type="transmembrane region" description="Helical" evidence="21">
    <location>
        <begin position="365"/>
        <end position="385"/>
    </location>
</feature>
<evidence type="ECO:0000256" key="13">
    <source>
        <dbReference type="ARBA" id="ARBA00023316"/>
    </source>
</evidence>
<dbReference type="EC" id="2.4.99.28" evidence="19"/>
<dbReference type="InterPro" id="IPR013437">
    <property type="entry name" value="FtsW"/>
</dbReference>
<feature type="transmembrane region" description="Helical" evidence="21">
    <location>
        <begin position="326"/>
        <end position="345"/>
    </location>
</feature>
<feature type="transmembrane region" description="Helical" evidence="21">
    <location>
        <begin position="212"/>
        <end position="231"/>
    </location>
</feature>
<dbReference type="InterPro" id="IPR018365">
    <property type="entry name" value="Cell_cycle_FtsW-rel_CS"/>
</dbReference>
<accession>A0AA96GGT6</accession>
<evidence type="ECO:0000256" key="21">
    <source>
        <dbReference type="SAM" id="Phobius"/>
    </source>
</evidence>
<feature type="transmembrane region" description="Helical" evidence="21">
    <location>
        <begin position="101"/>
        <end position="122"/>
    </location>
</feature>
<evidence type="ECO:0000256" key="2">
    <source>
        <dbReference type="ARBA" id="ARBA00004752"/>
    </source>
</evidence>
<evidence type="ECO:0000256" key="15">
    <source>
        <dbReference type="ARBA" id="ARBA00033270"/>
    </source>
</evidence>
<keyword evidence="3" id="KW-1003">Cell membrane</keyword>
<evidence type="ECO:0000256" key="19">
    <source>
        <dbReference type="ARBA" id="ARBA00044770"/>
    </source>
</evidence>
<keyword evidence="10 21" id="KW-1133">Transmembrane helix</keyword>
<keyword evidence="6" id="KW-0808">Transferase</keyword>
<evidence type="ECO:0000256" key="11">
    <source>
        <dbReference type="ARBA" id="ARBA00023136"/>
    </source>
</evidence>
<dbReference type="GO" id="GO:0009252">
    <property type="term" value="P:peptidoglycan biosynthetic process"/>
    <property type="evidence" value="ECO:0007669"/>
    <property type="project" value="UniProtKB-KW"/>
</dbReference>
<feature type="transmembrane region" description="Helical" evidence="21">
    <location>
        <begin position="76"/>
        <end position="94"/>
    </location>
</feature>
<protein>
    <recommendedName>
        <fullName evidence="17">Probable peptidoglycan glycosyltransferase FtsW</fullName>
        <ecNumber evidence="19">2.4.99.28</ecNumber>
    </recommendedName>
    <alternativeName>
        <fullName evidence="18">Cell division protein FtsW</fullName>
    </alternativeName>
    <alternativeName>
        <fullName evidence="15">Cell wall polymerase</fullName>
    </alternativeName>
    <alternativeName>
        <fullName evidence="14">Peptidoglycan polymerase</fullName>
    </alternativeName>
</protein>
<evidence type="ECO:0000256" key="16">
    <source>
        <dbReference type="ARBA" id="ARBA00038053"/>
    </source>
</evidence>
<dbReference type="Proteomes" id="UP001302494">
    <property type="component" value="Chromosome"/>
</dbReference>
<dbReference type="AlphaFoldDB" id="A0AA96GGT6"/>
<dbReference type="GO" id="GO:0071555">
    <property type="term" value="P:cell wall organization"/>
    <property type="evidence" value="ECO:0007669"/>
    <property type="project" value="UniProtKB-KW"/>
</dbReference>
<dbReference type="Pfam" id="PF01098">
    <property type="entry name" value="FTSW_RODA_SPOVE"/>
    <property type="match status" value="1"/>
</dbReference>
<reference evidence="22 23" key="1">
    <citation type="submission" date="2023-01" db="EMBL/GenBank/DDBJ databases">
        <title>Cultivation and genomic characterization of new, ubiquitous marine nitrite-oxidizing bacteria from the Nitrospirales.</title>
        <authorList>
            <person name="Mueller A.J."/>
            <person name="Daebeler A."/>
            <person name="Herbold C.W."/>
            <person name="Kirkegaard R.H."/>
            <person name="Daims H."/>
        </authorList>
    </citation>
    <scope>NUCLEOTIDE SEQUENCE [LARGE SCALE GENOMIC DNA]</scope>
    <source>
        <strain evidence="22 23">DK</strain>
    </source>
</reference>
<comment type="similarity">
    <text evidence="16">Belongs to the SEDS family. FtsW subfamily.</text>
</comment>
<evidence type="ECO:0000256" key="8">
    <source>
        <dbReference type="ARBA" id="ARBA00022960"/>
    </source>
</evidence>
<evidence type="ECO:0000256" key="9">
    <source>
        <dbReference type="ARBA" id="ARBA00022984"/>
    </source>
</evidence>
<keyword evidence="13" id="KW-0961">Cell wall biogenesis/degradation</keyword>
<dbReference type="KEGG" id="nneo:PQG83_17675"/>
<feature type="transmembrane region" description="Helical" evidence="21">
    <location>
        <begin position="189"/>
        <end position="205"/>
    </location>
</feature>
<evidence type="ECO:0000256" key="5">
    <source>
        <dbReference type="ARBA" id="ARBA00022676"/>
    </source>
</evidence>
<feature type="transmembrane region" description="Helical" evidence="21">
    <location>
        <begin position="167"/>
        <end position="183"/>
    </location>
</feature>
<keyword evidence="12" id="KW-0131">Cell cycle</keyword>
<evidence type="ECO:0000256" key="20">
    <source>
        <dbReference type="ARBA" id="ARBA00049902"/>
    </source>
</evidence>
<evidence type="ECO:0000256" key="1">
    <source>
        <dbReference type="ARBA" id="ARBA00004651"/>
    </source>
</evidence>
<evidence type="ECO:0000256" key="4">
    <source>
        <dbReference type="ARBA" id="ARBA00022618"/>
    </source>
</evidence>
<keyword evidence="23" id="KW-1185">Reference proteome</keyword>
<dbReference type="NCBIfam" id="TIGR02614">
    <property type="entry name" value="ftsW"/>
    <property type="match status" value="1"/>
</dbReference>
<dbReference type="GO" id="GO:0008360">
    <property type="term" value="P:regulation of cell shape"/>
    <property type="evidence" value="ECO:0007669"/>
    <property type="project" value="UniProtKB-KW"/>
</dbReference>
<evidence type="ECO:0000256" key="10">
    <source>
        <dbReference type="ARBA" id="ARBA00022989"/>
    </source>
</evidence>
<feature type="transmembrane region" description="Helical" evidence="21">
    <location>
        <begin position="37"/>
        <end position="56"/>
    </location>
</feature>
<proteinExistence type="inferred from homology"/>
<dbReference type="GO" id="GO:0005886">
    <property type="term" value="C:plasma membrane"/>
    <property type="evidence" value="ECO:0007669"/>
    <property type="project" value="UniProtKB-SubCell"/>
</dbReference>
<gene>
    <name evidence="22" type="primary">ftsW</name>
    <name evidence="22" type="ORF">PQG83_17675</name>
</gene>